<evidence type="ECO:0000256" key="6">
    <source>
        <dbReference type="ARBA" id="ARBA00023102"/>
    </source>
</evidence>
<keyword evidence="5 8" id="KW-0378">Hydrolase</keyword>
<evidence type="ECO:0000313" key="10">
    <source>
        <dbReference type="EMBL" id="QBR47958.1"/>
    </source>
</evidence>
<dbReference type="EMBL" id="CP037939">
    <property type="protein sequence ID" value="QBR47958.1"/>
    <property type="molecule type" value="Genomic_DNA"/>
</dbReference>
<dbReference type="CDD" id="cd12110">
    <property type="entry name" value="PHP_HisPPase_Hisj_like"/>
    <property type="match status" value="1"/>
</dbReference>
<comment type="pathway">
    <text evidence="1 8">Amino-acid biosynthesis; L-histidine biosynthesis; L-histidine from 5-phospho-alpha-D-ribose 1-diphosphate: step 8/9.</text>
</comment>
<comment type="similarity">
    <text evidence="2 8">Belongs to the PHP hydrolase family. HisK subfamily.</text>
</comment>
<dbReference type="GO" id="GO:0004401">
    <property type="term" value="F:histidinol-phosphatase activity"/>
    <property type="evidence" value="ECO:0007669"/>
    <property type="project" value="UniProtKB-EC"/>
</dbReference>
<comment type="catalytic activity">
    <reaction evidence="7 8">
        <text>L-histidinol phosphate + H2O = L-histidinol + phosphate</text>
        <dbReference type="Rhea" id="RHEA:14465"/>
        <dbReference type="ChEBI" id="CHEBI:15377"/>
        <dbReference type="ChEBI" id="CHEBI:43474"/>
        <dbReference type="ChEBI" id="CHEBI:57699"/>
        <dbReference type="ChEBI" id="CHEBI:57980"/>
        <dbReference type="EC" id="3.1.3.15"/>
    </reaction>
</comment>
<dbReference type="Gene3D" id="3.20.20.140">
    <property type="entry name" value="Metal-dependent hydrolases"/>
    <property type="match status" value="1"/>
</dbReference>
<name>A0ABX5SLM7_9LACO</name>
<evidence type="ECO:0000259" key="9">
    <source>
        <dbReference type="Pfam" id="PF02811"/>
    </source>
</evidence>
<proteinExistence type="inferred from homology"/>
<evidence type="ECO:0000256" key="4">
    <source>
        <dbReference type="ARBA" id="ARBA00022605"/>
    </source>
</evidence>
<evidence type="ECO:0000313" key="11">
    <source>
        <dbReference type="Proteomes" id="UP000295756"/>
    </source>
</evidence>
<dbReference type="EC" id="3.1.3.15" evidence="3 8"/>
<sequence length="285" mass="32645">MVKKDGHTHTRFSHHGSDERLDNYIEQAISLGFTTYVVTEHAPLPTEFLAHFTGPVAAQNSSAMLSAELTSYQKEVARVQKKYAGQIDVKRGFEVDYLQNYESDIRQFLLAQADWIDEIVLSVHFLTNHDQLVAPIDFDPKTLATYFPKITQSPQVIFENYLATIQKSLDFAATLPDRFVVRIGHLTLIRKYQKYFNLPQFDSSNQLRIDNLLLQIKNNHFQLDLNTAGLRKPYNGETYPTTNIIKKAHDLDIEMVYGSDAHEASAVGQDYHVVESFLTKVKNKY</sequence>
<feature type="domain" description="PHP" evidence="9">
    <location>
        <begin position="5"/>
        <end position="228"/>
    </location>
</feature>
<accession>A0ABX5SLM7</accession>
<evidence type="ECO:0000256" key="5">
    <source>
        <dbReference type="ARBA" id="ARBA00022801"/>
    </source>
</evidence>
<dbReference type="NCBIfam" id="NF005996">
    <property type="entry name" value="PRK08123.1"/>
    <property type="match status" value="1"/>
</dbReference>
<dbReference type="Proteomes" id="UP000295756">
    <property type="component" value="Chromosome"/>
</dbReference>
<dbReference type="PANTHER" id="PTHR21039">
    <property type="entry name" value="HISTIDINOL PHOSPHATASE-RELATED"/>
    <property type="match status" value="1"/>
</dbReference>
<reference evidence="10 11" key="1">
    <citation type="submission" date="2019-03" db="EMBL/GenBank/DDBJ databases">
        <title>Complete Genome Sequence of Leuconostoc kimchii strain NKJ218 Isolated from Homemade Kimchi.</title>
        <authorList>
            <person name="Jung J.Y."/>
            <person name="Jin H.M."/>
            <person name="Jung J.-W."/>
            <person name="Lee S.-Y."/>
            <person name="Ryu B.-G."/>
            <person name="Han S.-S."/>
            <person name="Kang H.K."/>
            <person name="Choi H.W."/>
            <person name="Chung E.J."/>
            <person name="Choi K.-M."/>
        </authorList>
    </citation>
    <scope>NUCLEOTIDE SEQUENCE [LARGE SCALE GENOMIC DNA]</scope>
    <source>
        <strain evidence="10 11">NKJ218</strain>
    </source>
</reference>
<evidence type="ECO:0000256" key="1">
    <source>
        <dbReference type="ARBA" id="ARBA00004970"/>
    </source>
</evidence>
<dbReference type="Pfam" id="PF02811">
    <property type="entry name" value="PHP"/>
    <property type="match status" value="1"/>
</dbReference>
<evidence type="ECO:0000256" key="7">
    <source>
        <dbReference type="ARBA" id="ARBA00049158"/>
    </source>
</evidence>
<keyword evidence="4 8" id="KW-0028">Amino-acid biosynthesis</keyword>
<keyword evidence="11" id="KW-1185">Reference proteome</keyword>
<keyword evidence="6 8" id="KW-0368">Histidine biosynthesis</keyword>
<evidence type="ECO:0000256" key="2">
    <source>
        <dbReference type="ARBA" id="ARBA00009152"/>
    </source>
</evidence>
<organism evidence="10 11">
    <name type="scientific">Leuconostoc kimchii</name>
    <dbReference type="NCBI Taxonomy" id="136609"/>
    <lineage>
        <taxon>Bacteria</taxon>
        <taxon>Bacillati</taxon>
        <taxon>Bacillota</taxon>
        <taxon>Bacilli</taxon>
        <taxon>Lactobacillales</taxon>
        <taxon>Lactobacillaceae</taxon>
        <taxon>Leuconostoc</taxon>
    </lineage>
</organism>
<protein>
    <recommendedName>
        <fullName evidence="3 8">Histidinol-phosphatase</fullName>
        <shortName evidence="8">HolPase</shortName>
        <ecNumber evidence="3 8">3.1.3.15</ecNumber>
    </recommendedName>
</protein>
<dbReference type="InterPro" id="IPR016195">
    <property type="entry name" value="Pol/histidinol_Pase-like"/>
</dbReference>
<dbReference type="SUPFAM" id="SSF89550">
    <property type="entry name" value="PHP domain-like"/>
    <property type="match status" value="1"/>
</dbReference>
<evidence type="ECO:0000256" key="3">
    <source>
        <dbReference type="ARBA" id="ARBA00013085"/>
    </source>
</evidence>
<dbReference type="PANTHER" id="PTHR21039:SF0">
    <property type="entry name" value="HISTIDINOL-PHOSPHATASE"/>
    <property type="match status" value="1"/>
</dbReference>
<evidence type="ECO:0000256" key="8">
    <source>
        <dbReference type="RuleBase" id="RU366003"/>
    </source>
</evidence>
<dbReference type="InterPro" id="IPR010140">
    <property type="entry name" value="Histidinol_P_phosphatase_HisJ"/>
</dbReference>
<dbReference type="InterPro" id="IPR004013">
    <property type="entry name" value="PHP_dom"/>
</dbReference>
<dbReference type="RefSeq" id="WP_013103760.1">
    <property type="nucleotide sequence ID" value="NZ_CP037939.1"/>
</dbReference>
<dbReference type="NCBIfam" id="TIGR01856">
    <property type="entry name" value="hisJ_fam"/>
    <property type="match status" value="1"/>
</dbReference>
<gene>
    <name evidence="10" type="primary">hisJ</name>
    <name evidence="10" type="ORF">EW139_07390</name>
</gene>